<feature type="transmembrane region" description="Helical" evidence="12">
    <location>
        <begin position="265"/>
        <end position="283"/>
    </location>
</feature>
<dbReference type="Gene3D" id="3.90.550.50">
    <property type="match status" value="1"/>
</dbReference>
<name>A0A0V1LBP2_9BILA</name>
<evidence type="ECO:0000256" key="1">
    <source>
        <dbReference type="ARBA" id="ARBA00004606"/>
    </source>
</evidence>
<keyword evidence="5" id="KW-0328">Glycosyltransferase</keyword>
<reference evidence="14 15" key="1">
    <citation type="submission" date="2015-05" db="EMBL/GenBank/DDBJ databases">
        <title>Evolution of Trichinella species and genotypes.</title>
        <authorList>
            <person name="Korhonen P.K."/>
            <person name="Edoardo P."/>
            <person name="Giuseppe L.R."/>
            <person name="Gasser R.B."/>
        </authorList>
    </citation>
    <scope>NUCLEOTIDE SEQUENCE [LARGE SCALE GENOMIC DNA]</scope>
    <source>
        <strain evidence="14">ISS10</strain>
    </source>
</reference>
<comment type="caution">
    <text evidence="14">The sequence shown here is derived from an EMBL/GenBank/DDBJ whole genome shotgun (WGS) entry which is preliminary data.</text>
</comment>
<dbReference type="InterPro" id="IPR003378">
    <property type="entry name" value="Fringe-like_glycosylTrfase"/>
</dbReference>
<organism evidence="14 15">
    <name type="scientific">Trichinella nativa</name>
    <dbReference type="NCBI Taxonomy" id="6335"/>
    <lineage>
        <taxon>Eukaryota</taxon>
        <taxon>Metazoa</taxon>
        <taxon>Ecdysozoa</taxon>
        <taxon>Nematoda</taxon>
        <taxon>Enoplea</taxon>
        <taxon>Dorylaimia</taxon>
        <taxon>Trichinellida</taxon>
        <taxon>Trichinellidae</taxon>
        <taxon>Trichinella</taxon>
    </lineage>
</organism>
<dbReference type="STRING" id="6335.A0A0V1LBP2"/>
<dbReference type="AlphaFoldDB" id="A0A0V1LBP2"/>
<keyword evidence="11 12" id="KW-0472">Membrane</keyword>
<keyword evidence="10 12" id="KW-1133">Transmembrane helix</keyword>
<keyword evidence="6" id="KW-0808">Transferase</keyword>
<keyword evidence="7 12" id="KW-0812">Transmembrane</keyword>
<keyword evidence="15" id="KW-1185">Reference proteome</keyword>
<evidence type="ECO:0000313" key="15">
    <source>
        <dbReference type="Proteomes" id="UP000054721"/>
    </source>
</evidence>
<dbReference type="GO" id="GO:0016263">
    <property type="term" value="F:glycoprotein-N-acetylgalactosamine 3-beta-galactosyltransferase activity"/>
    <property type="evidence" value="ECO:0007669"/>
    <property type="project" value="UniProtKB-EC"/>
</dbReference>
<feature type="domain" description="Fringe-like glycosyltransferase" evidence="13">
    <location>
        <begin position="352"/>
        <end position="525"/>
    </location>
</feature>
<evidence type="ECO:0000256" key="6">
    <source>
        <dbReference type="ARBA" id="ARBA00022679"/>
    </source>
</evidence>
<dbReference type="Pfam" id="PF02434">
    <property type="entry name" value="Fringe"/>
    <property type="match status" value="1"/>
</dbReference>
<evidence type="ECO:0000256" key="3">
    <source>
        <dbReference type="ARBA" id="ARBA00006462"/>
    </source>
</evidence>
<comment type="pathway">
    <text evidence="2">Protein modification; protein glycosylation.</text>
</comment>
<feature type="transmembrane region" description="Helical" evidence="12">
    <location>
        <begin position="628"/>
        <end position="649"/>
    </location>
</feature>
<dbReference type="InterPro" id="IPR026050">
    <property type="entry name" value="C1GALT1/C1GALT1_chp1"/>
</dbReference>
<accession>A0A0V1LBP2</accession>
<evidence type="ECO:0000256" key="9">
    <source>
        <dbReference type="ARBA" id="ARBA00022968"/>
    </source>
</evidence>
<dbReference type="EC" id="2.4.1.122" evidence="4"/>
<gene>
    <name evidence="14" type="primary">C38H2.2</name>
    <name evidence="14" type="ORF">T02_5085</name>
</gene>
<comment type="subcellular location">
    <subcellularLocation>
        <location evidence="1">Membrane</location>
        <topology evidence="1">Single-pass type II membrane protein</topology>
    </subcellularLocation>
</comment>
<evidence type="ECO:0000256" key="2">
    <source>
        <dbReference type="ARBA" id="ARBA00004922"/>
    </source>
</evidence>
<dbReference type="OrthoDB" id="414175at2759"/>
<evidence type="ECO:0000256" key="7">
    <source>
        <dbReference type="ARBA" id="ARBA00022692"/>
    </source>
</evidence>
<dbReference type="UniPathway" id="UPA00378"/>
<protein>
    <recommendedName>
        <fullName evidence="4">N-acetylgalactosaminide beta-1,3-galactosyltransferase</fullName>
        <ecNumber evidence="4">2.4.1.122</ecNumber>
    </recommendedName>
</protein>
<sequence length="664" mass="76302">MASLRKLYERKRQPFTSQFVKDLMYKTAMYEEKPSALIKENRQNATIFSTSQRDQMITDILRIESDGPKSEAQNKWTNFTQEACHLFLTLCERCHKKRTRREKTYEENESIAEETLPYRDQAFIKAREEPAAGQSRAAAKMTRRSTKILKPLHIGQNATFRMPDVDRGPADLKNFLVVVMAEYEGLYTVCCRKGKLSCKFAAADLQVISKNLLSVDEVSDAEITLRTALTKATGGQGYVKCMYPSGCFSGRMVQMFMECLQMRTLTIFLIGFCTGCFFGFCYFSDFGKKYDAIYDSQPAQLSDINHSLMLLNNQSINNGHSFHFQTGDIHDESDFIHAGSRTVADIVSNKVRVFCLVMTTKENHESKAWAVHATWLSRCNGYMFGSSVDDPVLHAVNLNVPRGRQYLWRKTRKAFEYIYANLLNDYDWFLKADDDTYVIVENLRLLLSSYDPDKPHYFGYMLKYNGEPDVLYMSGGAGYVLSRKAVELVVRDVISKRPALDVMFPEDVQMGRCLKQAGVYTQDSRDIFQRHRFLIIDPVYHLSPEPIDKSFWLSSFTGFPLSKGMTCCSDFAISFHYVQPNMMYVMEYLIYHLRPYGIFYGPSSLLANLSFLPSDVLKMNKDFVCEQALISSLILTFLIILINFLKLLLTMCCTNERVVHRNPL</sequence>
<dbReference type="EMBL" id="JYDW01000090">
    <property type="protein sequence ID" value="KRZ56658.1"/>
    <property type="molecule type" value="Genomic_DNA"/>
</dbReference>
<dbReference type="PANTHER" id="PTHR23033:SF14">
    <property type="entry name" value="GLYCOPROTEIN-N-ACETYLGALACTOSAMINE 3-BETA-GALACTOSYLTRANSFERASE 1-RELATED"/>
    <property type="match status" value="1"/>
</dbReference>
<evidence type="ECO:0000256" key="11">
    <source>
        <dbReference type="ARBA" id="ARBA00023136"/>
    </source>
</evidence>
<evidence type="ECO:0000259" key="13">
    <source>
        <dbReference type="Pfam" id="PF02434"/>
    </source>
</evidence>
<evidence type="ECO:0000256" key="8">
    <source>
        <dbReference type="ARBA" id="ARBA00022741"/>
    </source>
</evidence>
<dbReference type="PANTHER" id="PTHR23033">
    <property type="entry name" value="BETA1,3-GALACTOSYLTRANSFERASE"/>
    <property type="match status" value="1"/>
</dbReference>
<evidence type="ECO:0000256" key="10">
    <source>
        <dbReference type="ARBA" id="ARBA00022989"/>
    </source>
</evidence>
<dbReference type="Proteomes" id="UP000054721">
    <property type="component" value="Unassembled WGS sequence"/>
</dbReference>
<evidence type="ECO:0000313" key="14">
    <source>
        <dbReference type="EMBL" id="KRZ56658.1"/>
    </source>
</evidence>
<keyword evidence="8" id="KW-0547">Nucleotide-binding</keyword>
<comment type="similarity">
    <text evidence="3">Belongs to the glycosyltransferase 31 family. Beta3-Gal-T subfamily.</text>
</comment>
<dbReference type="GO" id="GO:0016020">
    <property type="term" value="C:membrane"/>
    <property type="evidence" value="ECO:0007669"/>
    <property type="project" value="UniProtKB-SubCell"/>
</dbReference>
<evidence type="ECO:0000256" key="4">
    <source>
        <dbReference type="ARBA" id="ARBA00012557"/>
    </source>
</evidence>
<evidence type="ECO:0000256" key="5">
    <source>
        <dbReference type="ARBA" id="ARBA00022676"/>
    </source>
</evidence>
<dbReference type="GO" id="GO:0000166">
    <property type="term" value="F:nucleotide binding"/>
    <property type="evidence" value="ECO:0007669"/>
    <property type="project" value="UniProtKB-KW"/>
</dbReference>
<proteinExistence type="inferred from homology"/>
<keyword evidence="9" id="KW-0735">Signal-anchor</keyword>
<evidence type="ECO:0000256" key="12">
    <source>
        <dbReference type="SAM" id="Phobius"/>
    </source>
</evidence>